<organism evidence="1 2">
    <name type="scientific">Parascaris univalens</name>
    <name type="common">Nematode worm</name>
    <dbReference type="NCBI Taxonomy" id="6257"/>
    <lineage>
        <taxon>Eukaryota</taxon>
        <taxon>Metazoa</taxon>
        <taxon>Ecdysozoa</taxon>
        <taxon>Nematoda</taxon>
        <taxon>Chromadorea</taxon>
        <taxon>Rhabditida</taxon>
        <taxon>Spirurina</taxon>
        <taxon>Ascaridomorpha</taxon>
        <taxon>Ascaridoidea</taxon>
        <taxon>Ascarididae</taxon>
        <taxon>Parascaris</taxon>
    </lineage>
</organism>
<keyword evidence="1" id="KW-1185">Reference proteome</keyword>
<evidence type="ECO:0000313" key="2">
    <source>
        <dbReference type="WBParaSite" id="PgE089_g001_t01"/>
    </source>
</evidence>
<reference evidence="2" key="1">
    <citation type="submission" date="2022-11" db="UniProtKB">
        <authorList>
            <consortium name="WormBaseParasite"/>
        </authorList>
    </citation>
    <scope>IDENTIFICATION</scope>
</reference>
<dbReference type="WBParaSite" id="PgE089_g001_t01">
    <property type="protein sequence ID" value="PgE089_g001_t01"/>
    <property type="gene ID" value="PgE089_g001"/>
</dbReference>
<dbReference type="AlphaFoldDB" id="A0A915A1Y8"/>
<protein>
    <submittedName>
        <fullName evidence="2">Uncharacterized protein</fullName>
    </submittedName>
</protein>
<accession>A0A915A1Y8</accession>
<sequence length="143" mass="16775">MFLHRVAQYRPFNTIEKPAEMCRRLTMASRTIIVLTRSCSFALLYFVGKHIVKWANRPPTLTRRQGFHHKRIGPSDSGPCVLANMCNWAKSNIKSLQSILPSKDLVARLVRLVRKAIKLEWRHTFQSEFGSFRSTFRFFEHPR</sequence>
<proteinExistence type="predicted"/>
<name>A0A915A1Y8_PARUN</name>
<evidence type="ECO:0000313" key="1">
    <source>
        <dbReference type="Proteomes" id="UP000887569"/>
    </source>
</evidence>
<dbReference type="Proteomes" id="UP000887569">
    <property type="component" value="Unplaced"/>
</dbReference>